<dbReference type="InterPro" id="IPR002586">
    <property type="entry name" value="CobQ/CobB/MinD/ParA_Nub-bd_dom"/>
</dbReference>
<evidence type="ECO:0000256" key="2">
    <source>
        <dbReference type="ARBA" id="ARBA00022475"/>
    </source>
</evidence>
<gene>
    <name evidence="11" type="ORF">FHR90_002486</name>
</gene>
<dbReference type="SUPFAM" id="SSF52540">
    <property type="entry name" value="P-loop containing nucleoside triphosphate hydrolases"/>
    <property type="match status" value="1"/>
</dbReference>
<keyword evidence="6" id="KW-1133">Transmembrane helix</keyword>
<dbReference type="GO" id="GO:0005886">
    <property type="term" value="C:plasma membrane"/>
    <property type="evidence" value="ECO:0007669"/>
    <property type="project" value="UniProtKB-SubCell"/>
</dbReference>
<keyword evidence="4" id="KW-0547">Nucleotide-binding</keyword>
<dbReference type="Gene3D" id="3.40.50.300">
    <property type="entry name" value="P-loop containing nucleotide triphosphate hydrolases"/>
    <property type="match status" value="1"/>
</dbReference>
<evidence type="ECO:0000256" key="5">
    <source>
        <dbReference type="ARBA" id="ARBA00022840"/>
    </source>
</evidence>
<protein>
    <submittedName>
        <fullName evidence="11">Uncharacterized protein involved in exopolysaccharide biosynthesis</fullName>
    </submittedName>
</protein>
<feature type="coiled-coil region" evidence="8">
    <location>
        <begin position="356"/>
        <end position="412"/>
    </location>
</feature>
<evidence type="ECO:0000259" key="10">
    <source>
        <dbReference type="Pfam" id="PF02706"/>
    </source>
</evidence>
<sequence>MSRHLPPPPPGSYPALVRTSSLPAHMSWPQAAAQVEPPGAEHVSPFRLLAVLREYKWMILGITLAVSAPAVFAISRIPATYEATSLVMIDTRKASFRDLQATVAQADVDAVGINTQVEILRSHGLADSVVQQLHLTDNPEFRRAVDARPLVGRLVAEVKGLFSPVAPPKPLTPYERQQATTGVLMNRVSILNDGRSYIITVTAHTGDPQLSAAIANAYVSTYLDFKRDLKIQAIRRANGLLDTQIAPVRERLRKAEDAVEQYREQNGLVAAQIGPDGQGGTVADQQLTQLNSQLVTAQADLAMATARYGAGHAGGTASAPEVVASPMVQQLRSEEAQLGSRVASLSESFADNNPTLQAARAALAQVRRQLGAATSDVVTSSRKEMVSAQARVDSLQHQITELQKQVASESHASVQLKQLQSEANAARNIYQDFVGRLEQTSSQAGLQESEADQIAAAQAPIGPSGPKRTQYSALAVLVGLLAGIGAALLRSRVTQGVRSLAQLEALTGLFGLGLVPSSQGGPMRHYRSGSTGSIYVDAVENARNLMAFGQDRFRAQVILVTSAEPGEGKTTFAVSLAANGGRDGQRTLVVDCDTRQPSALRVAGGAAAEAKHGIVHDVLPGVDVFTFASEARERGAMVRVDELRQMLDQMRPIYETIVIDTPPVLAYPDAAVLAQQADGAVLVVRWNETRQAVVNAAMRRLRAYDVRMLGGVLTQVDLNQLGAAEGDMVRYHAHYNRKSLAA</sequence>
<dbReference type="InterPro" id="IPR003856">
    <property type="entry name" value="LPS_length_determ_N"/>
</dbReference>
<evidence type="ECO:0000256" key="4">
    <source>
        <dbReference type="ARBA" id="ARBA00022741"/>
    </source>
</evidence>
<evidence type="ECO:0000313" key="11">
    <source>
        <dbReference type="EMBL" id="MBB3174641.1"/>
    </source>
</evidence>
<comment type="subcellular location">
    <subcellularLocation>
        <location evidence="1">Cell membrane</location>
        <topology evidence="1">Multi-pass membrane protein</topology>
    </subcellularLocation>
</comment>
<keyword evidence="5" id="KW-0067">ATP-binding</keyword>
<evidence type="ECO:0000313" key="12">
    <source>
        <dbReference type="Proteomes" id="UP000557688"/>
    </source>
</evidence>
<evidence type="ECO:0000256" key="3">
    <source>
        <dbReference type="ARBA" id="ARBA00022692"/>
    </source>
</evidence>
<accession>A0A839V5B8</accession>
<comment type="caution">
    <text evidence="11">The sequence shown here is derived from an EMBL/GenBank/DDBJ whole genome shotgun (WGS) entry which is preliminary data.</text>
</comment>
<evidence type="ECO:0000259" key="9">
    <source>
        <dbReference type="Pfam" id="PF01656"/>
    </source>
</evidence>
<dbReference type="Proteomes" id="UP000557688">
    <property type="component" value="Unassembled WGS sequence"/>
</dbReference>
<evidence type="ECO:0000256" key="7">
    <source>
        <dbReference type="ARBA" id="ARBA00023136"/>
    </source>
</evidence>
<dbReference type="InterPro" id="IPR050445">
    <property type="entry name" value="Bact_polysacc_biosynth/exp"/>
</dbReference>
<reference evidence="11 12" key="1">
    <citation type="submission" date="2020-08" db="EMBL/GenBank/DDBJ databases">
        <title>Genomic Encyclopedia of Type Strains, Phase III (KMG-III): the genomes of soil and plant-associated and newly described type strains.</title>
        <authorList>
            <person name="Whitman W."/>
        </authorList>
    </citation>
    <scope>NUCLEOTIDE SEQUENCE [LARGE SCALE GENOMIC DNA]</scope>
    <source>
        <strain evidence="11 12">CECT 8088</strain>
    </source>
</reference>
<keyword evidence="2" id="KW-1003">Cell membrane</keyword>
<dbReference type="InterPro" id="IPR027417">
    <property type="entry name" value="P-loop_NTPase"/>
</dbReference>
<evidence type="ECO:0000256" key="8">
    <source>
        <dbReference type="SAM" id="Coils"/>
    </source>
</evidence>
<dbReference type="InterPro" id="IPR005702">
    <property type="entry name" value="Wzc-like_C"/>
</dbReference>
<dbReference type="Pfam" id="PF01656">
    <property type="entry name" value="CbiA"/>
    <property type="match status" value="1"/>
</dbReference>
<evidence type="ECO:0000256" key="1">
    <source>
        <dbReference type="ARBA" id="ARBA00004651"/>
    </source>
</evidence>
<organism evidence="11 12">
    <name type="scientific">Endobacter medicaginis</name>
    <dbReference type="NCBI Taxonomy" id="1181271"/>
    <lineage>
        <taxon>Bacteria</taxon>
        <taxon>Pseudomonadati</taxon>
        <taxon>Pseudomonadota</taxon>
        <taxon>Alphaproteobacteria</taxon>
        <taxon>Acetobacterales</taxon>
        <taxon>Acetobacteraceae</taxon>
        <taxon>Endobacter</taxon>
    </lineage>
</organism>
<keyword evidence="3" id="KW-0812">Transmembrane</keyword>
<evidence type="ECO:0000256" key="6">
    <source>
        <dbReference type="ARBA" id="ARBA00022989"/>
    </source>
</evidence>
<feature type="coiled-coil region" evidence="8">
    <location>
        <begin position="245"/>
        <end position="307"/>
    </location>
</feature>
<dbReference type="EMBL" id="JACHXV010000009">
    <property type="protein sequence ID" value="MBB3174641.1"/>
    <property type="molecule type" value="Genomic_DNA"/>
</dbReference>
<dbReference type="AlphaFoldDB" id="A0A839V5B8"/>
<dbReference type="RefSeq" id="WP_221188269.1">
    <property type="nucleotide sequence ID" value="NZ_JACHXV010000009.1"/>
</dbReference>
<keyword evidence="8" id="KW-0175">Coiled coil</keyword>
<dbReference type="PANTHER" id="PTHR32309">
    <property type="entry name" value="TYROSINE-PROTEIN KINASE"/>
    <property type="match status" value="1"/>
</dbReference>
<name>A0A839V5B8_9PROT</name>
<keyword evidence="12" id="KW-1185">Reference proteome</keyword>
<dbReference type="Pfam" id="PF02706">
    <property type="entry name" value="Wzz"/>
    <property type="match status" value="1"/>
</dbReference>
<dbReference type="PANTHER" id="PTHR32309:SF13">
    <property type="entry name" value="FERRIC ENTEROBACTIN TRANSPORT PROTEIN FEPE"/>
    <property type="match status" value="1"/>
</dbReference>
<proteinExistence type="predicted"/>
<dbReference type="CDD" id="cd05387">
    <property type="entry name" value="BY-kinase"/>
    <property type="match status" value="1"/>
</dbReference>
<dbReference type="GO" id="GO:0004713">
    <property type="term" value="F:protein tyrosine kinase activity"/>
    <property type="evidence" value="ECO:0007669"/>
    <property type="project" value="TreeGrafter"/>
</dbReference>
<feature type="domain" description="Polysaccharide chain length determinant N-terminal" evidence="10">
    <location>
        <begin position="46"/>
        <end position="133"/>
    </location>
</feature>
<keyword evidence="7" id="KW-0472">Membrane</keyword>
<feature type="domain" description="CobQ/CobB/MinD/ParA nucleotide binding" evidence="9">
    <location>
        <begin position="558"/>
        <end position="687"/>
    </location>
</feature>